<dbReference type="EMBL" id="JANGCH010000002">
    <property type="protein sequence ID" value="MCQ5120962.1"/>
    <property type="molecule type" value="Genomic_DNA"/>
</dbReference>
<evidence type="ECO:0000313" key="3">
    <source>
        <dbReference type="Proteomes" id="UP001524435"/>
    </source>
</evidence>
<keyword evidence="3" id="KW-1185">Reference proteome</keyword>
<dbReference type="RefSeq" id="WP_178200246.1">
    <property type="nucleotide sequence ID" value="NZ_CALVCM010000001.1"/>
</dbReference>
<organism evidence="2 3">
    <name type="scientific">Massilicoli timonensis</name>
    <dbReference type="NCBI Taxonomy" id="2015901"/>
    <lineage>
        <taxon>Bacteria</taxon>
        <taxon>Bacillati</taxon>
        <taxon>Bacillota</taxon>
        <taxon>Erysipelotrichia</taxon>
        <taxon>Erysipelotrichales</taxon>
        <taxon>Erysipelotrichaceae</taxon>
        <taxon>Massilicoli</taxon>
    </lineage>
</organism>
<sequence length="106" mass="11800">MPRGGTVNQYSETEVGGLTLDDWETDPDETDKIVLTKYIGDQVNVVIPSEFEGQEGKTVEIKTFDGMFDNLKKENLSGNPKYYNELVSLKVGTTDKKVTLGTDSLY</sequence>
<proteinExistence type="predicted"/>
<evidence type="ECO:0000313" key="2">
    <source>
        <dbReference type="EMBL" id="MCQ5120962.1"/>
    </source>
</evidence>
<name>A0ABT1SIB8_9FIRM</name>
<dbReference type="Proteomes" id="UP001524435">
    <property type="component" value="Unassembled WGS sequence"/>
</dbReference>
<gene>
    <name evidence="2" type="ORF">NE663_01645</name>
</gene>
<reference evidence="2 3" key="1">
    <citation type="submission" date="2022-06" db="EMBL/GenBank/DDBJ databases">
        <title>Isolation of gut microbiota from human fecal samples.</title>
        <authorList>
            <person name="Pamer E.G."/>
            <person name="Barat B."/>
            <person name="Waligurski E."/>
            <person name="Medina S."/>
            <person name="Paddock L."/>
            <person name="Mostad J."/>
        </authorList>
    </citation>
    <scope>NUCLEOTIDE SEQUENCE [LARGE SCALE GENOMIC DNA]</scope>
    <source>
        <strain evidence="2 3">DFI.6.1</strain>
    </source>
</reference>
<protein>
    <submittedName>
        <fullName evidence="2">Uncharacterized protein</fullName>
    </submittedName>
</protein>
<feature type="region of interest" description="Disordered" evidence="1">
    <location>
        <begin position="1"/>
        <end position="23"/>
    </location>
</feature>
<feature type="compositionally biased region" description="Polar residues" evidence="1">
    <location>
        <begin position="1"/>
        <end position="12"/>
    </location>
</feature>
<comment type="caution">
    <text evidence="2">The sequence shown here is derived from an EMBL/GenBank/DDBJ whole genome shotgun (WGS) entry which is preliminary data.</text>
</comment>
<evidence type="ECO:0000256" key="1">
    <source>
        <dbReference type="SAM" id="MobiDB-lite"/>
    </source>
</evidence>
<accession>A0ABT1SIB8</accession>